<evidence type="ECO:0000313" key="3">
    <source>
        <dbReference type="Proteomes" id="UP000059680"/>
    </source>
</evidence>
<feature type="non-terminal residue" evidence="2">
    <location>
        <position position="1"/>
    </location>
</feature>
<keyword evidence="3" id="KW-1185">Reference proteome</keyword>
<gene>
    <name evidence="2" type="ordered locus">Os06g0143600</name>
    <name evidence="2" type="ORF">OSNPB_060143600</name>
</gene>
<sequence>KLKDLYGDATNTKDDTGDDKARRDSGTEEVIRLGGARWR</sequence>
<organism evidence="2 3">
    <name type="scientific">Oryza sativa subsp. japonica</name>
    <name type="common">Rice</name>
    <dbReference type="NCBI Taxonomy" id="39947"/>
    <lineage>
        <taxon>Eukaryota</taxon>
        <taxon>Viridiplantae</taxon>
        <taxon>Streptophyta</taxon>
        <taxon>Embryophyta</taxon>
        <taxon>Tracheophyta</taxon>
        <taxon>Spermatophyta</taxon>
        <taxon>Magnoliopsida</taxon>
        <taxon>Liliopsida</taxon>
        <taxon>Poales</taxon>
        <taxon>Poaceae</taxon>
        <taxon>BOP clade</taxon>
        <taxon>Oryzoideae</taxon>
        <taxon>Oryzeae</taxon>
        <taxon>Oryzinae</taxon>
        <taxon>Oryza</taxon>
        <taxon>Oryza sativa</taxon>
    </lineage>
</organism>
<dbReference type="EMBL" id="AP014962">
    <property type="protein sequence ID" value="BAS96114.1"/>
    <property type="molecule type" value="Genomic_DNA"/>
</dbReference>
<protein>
    <submittedName>
        <fullName evidence="2">Os06g0143600 protein</fullName>
    </submittedName>
</protein>
<accession>A0A0P0WSV7</accession>
<dbReference type="PaxDb" id="39947-A0A0P0WSV7"/>
<dbReference type="InParanoid" id="A0A0P0WSV7"/>
<reference evidence="3" key="1">
    <citation type="journal article" date="2005" name="Nature">
        <title>The map-based sequence of the rice genome.</title>
        <authorList>
            <consortium name="International rice genome sequencing project (IRGSP)"/>
            <person name="Matsumoto T."/>
            <person name="Wu J."/>
            <person name="Kanamori H."/>
            <person name="Katayose Y."/>
            <person name="Fujisawa M."/>
            <person name="Namiki N."/>
            <person name="Mizuno H."/>
            <person name="Yamamoto K."/>
            <person name="Antonio B.A."/>
            <person name="Baba T."/>
            <person name="Sakata K."/>
            <person name="Nagamura Y."/>
            <person name="Aoki H."/>
            <person name="Arikawa K."/>
            <person name="Arita K."/>
            <person name="Bito T."/>
            <person name="Chiden Y."/>
            <person name="Fujitsuka N."/>
            <person name="Fukunaka R."/>
            <person name="Hamada M."/>
            <person name="Harada C."/>
            <person name="Hayashi A."/>
            <person name="Hijishita S."/>
            <person name="Honda M."/>
            <person name="Hosokawa S."/>
            <person name="Ichikawa Y."/>
            <person name="Idonuma A."/>
            <person name="Iijima M."/>
            <person name="Ikeda M."/>
            <person name="Ikeno M."/>
            <person name="Ito K."/>
            <person name="Ito S."/>
            <person name="Ito T."/>
            <person name="Ito Y."/>
            <person name="Ito Y."/>
            <person name="Iwabuchi A."/>
            <person name="Kamiya K."/>
            <person name="Karasawa W."/>
            <person name="Kurita K."/>
            <person name="Katagiri S."/>
            <person name="Kikuta A."/>
            <person name="Kobayashi H."/>
            <person name="Kobayashi N."/>
            <person name="Machita K."/>
            <person name="Maehara T."/>
            <person name="Masukawa M."/>
            <person name="Mizubayashi T."/>
            <person name="Mukai Y."/>
            <person name="Nagasaki H."/>
            <person name="Nagata Y."/>
            <person name="Naito S."/>
            <person name="Nakashima M."/>
            <person name="Nakama Y."/>
            <person name="Nakamichi Y."/>
            <person name="Nakamura M."/>
            <person name="Meguro A."/>
            <person name="Negishi M."/>
            <person name="Ohta I."/>
            <person name="Ohta T."/>
            <person name="Okamoto M."/>
            <person name="Ono N."/>
            <person name="Saji S."/>
            <person name="Sakaguchi M."/>
            <person name="Sakai K."/>
            <person name="Shibata M."/>
            <person name="Shimokawa T."/>
            <person name="Song J."/>
            <person name="Takazaki Y."/>
            <person name="Terasawa K."/>
            <person name="Tsugane M."/>
            <person name="Tsuji K."/>
            <person name="Ueda S."/>
            <person name="Waki K."/>
            <person name="Yamagata H."/>
            <person name="Yamamoto M."/>
            <person name="Yamamoto S."/>
            <person name="Yamane H."/>
            <person name="Yoshiki S."/>
            <person name="Yoshihara R."/>
            <person name="Yukawa K."/>
            <person name="Zhong H."/>
            <person name="Yano M."/>
            <person name="Yuan Q."/>
            <person name="Ouyang S."/>
            <person name="Liu J."/>
            <person name="Jones K.M."/>
            <person name="Gansberger K."/>
            <person name="Moffat K."/>
            <person name="Hill J."/>
            <person name="Bera J."/>
            <person name="Fadrosh D."/>
            <person name="Jin S."/>
            <person name="Johri S."/>
            <person name="Kim M."/>
            <person name="Overton L."/>
            <person name="Reardon M."/>
            <person name="Tsitrin T."/>
            <person name="Vuong H."/>
            <person name="Weaver B."/>
            <person name="Ciecko A."/>
            <person name="Tallon L."/>
            <person name="Jackson J."/>
            <person name="Pai G."/>
            <person name="Aken S.V."/>
            <person name="Utterback T."/>
            <person name="Reidmuller S."/>
            <person name="Feldblyum T."/>
            <person name="Hsiao J."/>
            <person name="Zismann V."/>
            <person name="Iobst S."/>
            <person name="de Vazeille A.R."/>
            <person name="Buell C.R."/>
            <person name="Ying K."/>
            <person name="Li Y."/>
            <person name="Lu T."/>
            <person name="Huang Y."/>
            <person name="Zhao Q."/>
            <person name="Feng Q."/>
            <person name="Zhang L."/>
            <person name="Zhu J."/>
            <person name="Weng Q."/>
            <person name="Mu J."/>
            <person name="Lu Y."/>
            <person name="Fan D."/>
            <person name="Liu Y."/>
            <person name="Guan J."/>
            <person name="Zhang Y."/>
            <person name="Yu S."/>
            <person name="Liu X."/>
            <person name="Zhang Y."/>
            <person name="Hong G."/>
            <person name="Han B."/>
            <person name="Choisne N."/>
            <person name="Demange N."/>
            <person name="Orjeda G."/>
            <person name="Samain S."/>
            <person name="Cattolico L."/>
            <person name="Pelletier E."/>
            <person name="Couloux A."/>
            <person name="Segurens B."/>
            <person name="Wincker P."/>
            <person name="D'Hont A."/>
            <person name="Scarpelli C."/>
            <person name="Weissenbach J."/>
            <person name="Salanoubat M."/>
            <person name="Quetier F."/>
            <person name="Yu Y."/>
            <person name="Kim H.R."/>
            <person name="Rambo T."/>
            <person name="Currie J."/>
            <person name="Collura K."/>
            <person name="Luo M."/>
            <person name="Yang T."/>
            <person name="Ammiraju J.S.S."/>
            <person name="Engler F."/>
            <person name="Soderlund C."/>
            <person name="Wing R.A."/>
            <person name="Palmer L.E."/>
            <person name="de la Bastide M."/>
            <person name="Spiegel L."/>
            <person name="Nascimento L."/>
            <person name="Zutavern T."/>
            <person name="O'Shaughnessy A."/>
            <person name="Dike S."/>
            <person name="Dedhia N."/>
            <person name="Preston R."/>
            <person name="Balija V."/>
            <person name="McCombie W.R."/>
            <person name="Chow T."/>
            <person name="Chen H."/>
            <person name="Chung M."/>
            <person name="Chen C."/>
            <person name="Shaw J."/>
            <person name="Wu H."/>
            <person name="Hsiao K."/>
            <person name="Chao Y."/>
            <person name="Chu M."/>
            <person name="Cheng C."/>
            <person name="Hour A."/>
            <person name="Lee P."/>
            <person name="Lin S."/>
            <person name="Lin Y."/>
            <person name="Liou J."/>
            <person name="Liu S."/>
            <person name="Hsing Y."/>
            <person name="Raghuvanshi S."/>
            <person name="Mohanty A."/>
            <person name="Bharti A.K."/>
            <person name="Gaur A."/>
            <person name="Gupta V."/>
            <person name="Kumar D."/>
            <person name="Ravi V."/>
            <person name="Vij S."/>
            <person name="Kapur A."/>
            <person name="Khurana P."/>
            <person name="Khurana P."/>
            <person name="Khurana J.P."/>
            <person name="Tyagi A.K."/>
            <person name="Gaikwad K."/>
            <person name="Singh A."/>
            <person name="Dalal V."/>
            <person name="Srivastava S."/>
            <person name="Dixit A."/>
            <person name="Pal A.K."/>
            <person name="Ghazi I.A."/>
            <person name="Yadav M."/>
            <person name="Pandit A."/>
            <person name="Bhargava A."/>
            <person name="Sureshbabu K."/>
            <person name="Batra K."/>
            <person name="Sharma T.R."/>
            <person name="Mohapatra T."/>
            <person name="Singh N.K."/>
            <person name="Messing J."/>
            <person name="Nelson A.B."/>
            <person name="Fuks G."/>
            <person name="Kavchok S."/>
            <person name="Keizer G."/>
            <person name="Linton E."/>
            <person name="Llaca V."/>
            <person name="Song R."/>
            <person name="Tanyolac B."/>
            <person name="Young S."/>
            <person name="Ho-Il K."/>
            <person name="Hahn J.H."/>
            <person name="Sangsakoo G."/>
            <person name="Vanavichit A."/>
            <person name="de Mattos Luiz.A.T."/>
            <person name="Zimmer P.D."/>
            <person name="Malone G."/>
            <person name="Dellagostin O."/>
            <person name="de Oliveira A.C."/>
            <person name="Bevan M."/>
            <person name="Bancroft I."/>
            <person name="Minx P."/>
            <person name="Cordum H."/>
            <person name="Wilson R."/>
            <person name="Cheng Z."/>
            <person name="Jin W."/>
            <person name="Jiang J."/>
            <person name="Leong S.A."/>
            <person name="Iwama H."/>
            <person name="Gojobori T."/>
            <person name="Itoh T."/>
            <person name="Niimura Y."/>
            <person name="Fujii Y."/>
            <person name="Habara T."/>
            <person name="Sakai H."/>
            <person name="Sato Y."/>
            <person name="Wilson G."/>
            <person name="Kumar K."/>
            <person name="McCouch S."/>
            <person name="Juretic N."/>
            <person name="Hoen D."/>
            <person name="Wright S."/>
            <person name="Bruskiewich R."/>
            <person name="Bureau T."/>
            <person name="Miyao A."/>
            <person name="Hirochika H."/>
            <person name="Nishikawa T."/>
            <person name="Kadowaki K."/>
            <person name="Sugiura M."/>
            <person name="Burr B."/>
            <person name="Sasaki T."/>
        </authorList>
    </citation>
    <scope>NUCLEOTIDE SEQUENCE [LARGE SCALE GENOMIC DNA]</scope>
    <source>
        <strain evidence="3">cv. Nipponbare</strain>
    </source>
</reference>
<feature type="compositionally biased region" description="Basic and acidic residues" evidence="1">
    <location>
        <begin position="1"/>
        <end position="31"/>
    </location>
</feature>
<dbReference type="AlphaFoldDB" id="A0A0P0WSV7"/>
<evidence type="ECO:0000313" key="2">
    <source>
        <dbReference type="EMBL" id="BAS96114.1"/>
    </source>
</evidence>
<evidence type="ECO:0000256" key="1">
    <source>
        <dbReference type="SAM" id="MobiDB-lite"/>
    </source>
</evidence>
<dbReference type="Gramene" id="Os06t0143600-01">
    <property type="protein sequence ID" value="Os06t0143600-01"/>
    <property type="gene ID" value="Os06g0143600"/>
</dbReference>
<feature type="region of interest" description="Disordered" evidence="1">
    <location>
        <begin position="1"/>
        <end position="39"/>
    </location>
</feature>
<proteinExistence type="predicted"/>
<reference evidence="2 3" key="3">
    <citation type="journal article" date="2013" name="Rice">
        <title>Improvement of the Oryza sativa Nipponbare reference genome using next generation sequence and optical map data.</title>
        <authorList>
            <person name="Kawahara Y."/>
            <person name="de la Bastide M."/>
            <person name="Hamilton J.P."/>
            <person name="Kanamori H."/>
            <person name="McCombie W.R."/>
            <person name="Ouyang S."/>
            <person name="Schwartz D.C."/>
            <person name="Tanaka T."/>
            <person name="Wu J."/>
            <person name="Zhou S."/>
            <person name="Childs K.L."/>
            <person name="Davidson R.M."/>
            <person name="Lin H."/>
            <person name="Quesada-Ocampo L."/>
            <person name="Vaillancourt B."/>
            <person name="Sakai H."/>
            <person name="Lee S.S."/>
            <person name="Kim J."/>
            <person name="Numa H."/>
            <person name="Itoh T."/>
            <person name="Buell C.R."/>
            <person name="Matsumoto T."/>
        </authorList>
    </citation>
    <scope>NUCLEOTIDE SEQUENCE [LARGE SCALE GENOMIC DNA]</scope>
    <source>
        <strain evidence="3">cv. Nipponbare</strain>
    </source>
</reference>
<dbReference type="Proteomes" id="UP000059680">
    <property type="component" value="Chromosome 6"/>
</dbReference>
<reference evidence="2 3" key="2">
    <citation type="journal article" date="2013" name="Plant Cell Physiol.">
        <title>Rice Annotation Project Database (RAP-DB): an integrative and interactive database for rice genomics.</title>
        <authorList>
            <person name="Sakai H."/>
            <person name="Lee S.S."/>
            <person name="Tanaka T."/>
            <person name="Numa H."/>
            <person name="Kim J."/>
            <person name="Kawahara Y."/>
            <person name="Wakimoto H."/>
            <person name="Yang C.C."/>
            <person name="Iwamoto M."/>
            <person name="Abe T."/>
            <person name="Yamada Y."/>
            <person name="Muto A."/>
            <person name="Inokuchi H."/>
            <person name="Ikemura T."/>
            <person name="Matsumoto T."/>
            <person name="Sasaki T."/>
            <person name="Itoh T."/>
        </authorList>
    </citation>
    <scope>NUCLEOTIDE SEQUENCE [LARGE SCALE GENOMIC DNA]</scope>
    <source>
        <strain evidence="3">cv. Nipponbare</strain>
    </source>
</reference>
<name>A0A0P0WSV7_ORYSJ</name>